<dbReference type="PANTHER" id="PTHR10997:SF7">
    <property type="entry name" value="IMPORTIN-11"/>
    <property type="match status" value="1"/>
</dbReference>
<comment type="caution">
    <text evidence="6">The sequence shown here is derived from an EMBL/GenBank/DDBJ whole genome shotgun (WGS) entry which is preliminary data.</text>
</comment>
<sequence length="1007" mass="113085">MSGGANARSRVFEALQCACSQDPSVLKVGEQQLKAWEKEPGFYTALSFVIGERGLDPSVRWMAITYIKNGVERYWRPGAPNGITEEEKAVVRTTLLQCIEEPVQQVSSQLAVLVARIARLDCPENWSELIPLLTKGVQSSNSLLQKCSLGTMKHVVKSLATRRLMPQRKAFFEITQSLFVYLAKLWTSYLQESLAGLGKEGFELALAPLELSRTCLKIVRQMMVYGFPKFHGVLEALQFLHQVLDRVPVFLELRSQLSQEHATANSLEKNITLMMKTLQEVQSHHPIGYVSFLTPTLQLVYTTIVEPRDEGQLYERFIIQAMNLLKQIIKCEDYNLPTSLQLSESVPPPQVMDAQQAKLAFFKASTCQTILQRLVCHYMPLSQQELQNWEDDAEEFAQEKTGEVHQYSLRVCVETMYVCLLHEYQQTLTPTVLTLIRNVQAVDASAEFDSLRLKEAVYKAAGLGAFQLYDDIDFDSWYQRQLLAELQVNESRYKIVRHRVVWLIGNWATVKLSPSLLTSIYFNLLAVLRPQEDLVIRLTAADSLRLVIDDFEFSAEEFSPYLADCVQLLVQLLCTVSQPDTKLRVLTVLSILMERMESHIQPHIPTLLQCLPSLWETSTQENSSLLRIGVLNTLTNIVRGLGPLSIQLHEFVLPVVHLATDVNTPEHVYLMEEGLDLWMSLIHYSPASSAHLLRLITNIAGLLGLTASDSNSSITNFSSDNLNQCFNILDGYCILCGSQPDTFIQSCAEVVMQSCRSYIREVKSESVVIIVTVLEHIVQLYPSHVPSLISPILPNLFTDTLDEVNHPPAVSASLSLLARILLQNSTFFFSFLQQMASQTQQTPASLFGHLIEFWTEKIDDMSQVQHRKLSGLAMASLLPLNDQCVTSRFGTIVNACVEILHDVMETTENDILYDQLVNSSGSGSENKGSTVMQSEHEKRETQLAACDPVRALSFHGYVTSKLDACAVVHGPAAYQHLMKGVDGSVKEQLAVFLPQEHLRTLLALDAI</sequence>
<protein>
    <submittedName>
        <fullName evidence="6">Importin-11</fullName>
    </submittedName>
</protein>
<organism evidence="6 7">
    <name type="scientific">Geodia barretti</name>
    <name type="common">Barrett's horny sponge</name>
    <dbReference type="NCBI Taxonomy" id="519541"/>
    <lineage>
        <taxon>Eukaryota</taxon>
        <taxon>Metazoa</taxon>
        <taxon>Porifera</taxon>
        <taxon>Demospongiae</taxon>
        <taxon>Heteroscleromorpha</taxon>
        <taxon>Tetractinellida</taxon>
        <taxon>Astrophorina</taxon>
        <taxon>Geodiidae</taxon>
        <taxon>Geodia</taxon>
    </lineage>
</organism>
<dbReference type="InterPro" id="IPR001494">
    <property type="entry name" value="Importin-beta_N"/>
</dbReference>
<dbReference type="GO" id="GO:0005635">
    <property type="term" value="C:nuclear envelope"/>
    <property type="evidence" value="ECO:0007669"/>
    <property type="project" value="TreeGrafter"/>
</dbReference>
<dbReference type="SUPFAM" id="SSF48371">
    <property type="entry name" value="ARM repeat"/>
    <property type="match status" value="1"/>
</dbReference>
<dbReference type="PANTHER" id="PTHR10997">
    <property type="entry name" value="IMPORTIN-7, 8, 11"/>
    <property type="match status" value="1"/>
</dbReference>
<dbReference type="Pfam" id="PF03810">
    <property type="entry name" value="IBN_N"/>
    <property type="match status" value="1"/>
</dbReference>
<keyword evidence="3" id="KW-0813">Transport</keyword>
<dbReference type="GO" id="GO:0005829">
    <property type="term" value="C:cytosol"/>
    <property type="evidence" value="ECO:0007669"/>
    <property type="project" value="TreeGrafter"/>
</dbReference>
<comment type="subcellular location">
    <subcellularLocation>
        <location evidence="1">Nucleus</location>
    </subcellularLocation>
</comment>
<dbReference type="Gene3D" id="1.25.10.10">
    <property type="entry name" value="Leucine-rich Repeat Variant"/>
    <property type="match status" value="1"/>
</dbReference>
<dbReference type="PROSITE" id="PS50166">
    <property type="entry name" value="IMPORTIN_B_NT"/>
    <property type="match status" value="1"/>
</dbReference>
<comment type="similarity">
    <text evidence="2">Belongs to the importin beta family.</text>
</comment>
<dbReference type="GO" id="GO:0031267">
    <property type="term" value="F:small GTPase binding"/>
    <property type="evidence" value="ECO:0007669"/>
    <property type="project" value="InterPro"/>
</dbReference>
<gene>
    <name evidence="6" type="ORF">GBAR_LOCUS4501</name>
</gene>
<reference evidence="6" key="1">
    <citation type="submission" date="2023-03" db="EMBL/GenBank/DDBJ databases">
        <authorList>
            <person name="Steffen K."/>
            <person name="Cardenas P."/>
        </authorList>
    </citation>
    <scope>NUCLEOTIDE SEQUENCE</scope>
</reference>
<evidence type="ECO:0000259" key="5">
    <source>
        <dbReference type="PROSITE" id="PS50166"/>
    </source>
</evidence>
<dbReference type="InterPro" id="IPR011989">
    <property type="entry name" value="ARM-like"/>
</dbReference>
<dbReference type="AlphaFoldDB" id="A0AA35R6W4"/>
<evidence type="ECO:0000256" key="1">
    <source>
        <dbReference type="ARBA" id="ARBA00004123"/>
    </source>
</evidence>
<dbReference type="SMART" id="SM00913">
    <property type="entry name" value="IBN_N"/>
    <property type="match status" value="1"/>
</dbReference>
<evidence type="ECO:0000256" key="4">
    <source>
        <dbReference type="ARBA" id="ARBA00023242"/>
    </source>
</evidence>
<dbReference type="InterPro" id="IPR058669">
    <property type="entry name" value="TPR_IPO7/11-like"/>
</dbReference>
<dbReference type="InterPro" id="IPR016024">
    <property type="entry name" value="ARM-type_fold"/>
</dbReference>
<evidence type="ECO:0000313" key="6">
    <source>
        <dbReference type="EMBL" id="CAI8005953.1"/>
    </source>
</evidence>
<dbReference type="EMBL" id="CASHTH010000652">
    <property type="protein sequence ID" value="CAI8005953.1"/>
    <property type="molecule type" value="Genomic_DNA"/>
</dbReference>
<evidence type="ECO:0000256" key="3">
    <source>
        <dbReference type="ARBA" id="ARBA00022448"/>
    </source>
</evidence>
<feature type="domain" description="Importin N-terminal" evidence="5">
    <location>
        <begin position="29"/>
        <end position="101"/>
    </location>
</feature>
<dbReference type="Proteomes" id="UP001174909">
    <property type="component" value="Unassembled WGS sequence"/>
</dbReference>
<name>A0AA35R6W4_GEOBA</name>
<evidence type="ECO:0000313" key="7">
    <source>
        <dbReference type="Proteomes" id="UP001174909"/>
    </source>
</evidence>
<dbReference type="Pfam" id="PF25758">
    <property type="entry name" value="TPR_IPO11"/>
    <property type="match status" value="1"/>
</dbReference>
<keyword evidence="4" id="KW-0539">Nucleus</keyword>
<accession>A0AA35R6W4</accession>
<dbReference type="GO" id="GO:0006606">
    <property type="term" value="P:protein import into nucleus"/>
    <property type="evidence" value="ECO:0007669"/>
    <property type="project" value="TreeGrafter"/>
</dbReference>
<evidence type="ECO:0000256" key="2">
    <source>
        <dbReference type="ARBA" id="ARBA00007991"/>
    </source>
</evidence>
<proteinExistence type="inferred from homology"/>
<keyword evidence="7" id="KW-1185">Reference proteome</keyword>